<dbReference type="AlphaFoldDB" id="A0A2T3W6K0"/>
<reference evidence="3 4" key="1">
    <citation type="submission" date="2018-03" db="EMBL/GenBank/DDBJ databases">
        <title>Draft genome of Deinococcus sp. OD32.</title>
        <authorList>
            <person name="Wang X.-P."/>
            <person name="Du Z.-J."/>
        </authorList>
    </citation>
    <scope>NUCLEOTIDE SEQUENCE [LARGE SCALE GENOMIC DNA]</scope>
    <source>
        <strain evidence="3 4">OD32</strain>
    </source>
</reference>
<accession>A0A2T3W6K0</accession>
<keyword evidence="1" id="KW-1133">Transmembrane helix</keyword>
<dbReference type="EMBL" id="PYSV01000012">
    <property type="protein sequence ID" value="PTA67404.1"/>
    <property type="molecule type" value="Genomic_DNA"/>
</dbReference>
<comment type="caution">
    <text evidence="3">The sequence shown here is derived from an EMBL/GenBank/DDBJ whole genome shotgun (WGS) entry which is preliminary data.</text>
</comment>
<protein>
    <submittedName>
        <fullName evidence="3">Uncharacterized protein</fullName>
    </submittedName>
</protein>
<dbReference type="Proteomes" id="UP000240317">
    <property type="component" value="Unassembled WGS sequence"/>
</dbReference>
<gene>
    <name evidence="3" type="ORF">C8263_12595</name>
</gene>
<evidence type="ECO:0000313" key="4">
    <source>
        <dbReference type="Proteomes" id="UP000240317"/>
    </source>
</evidence>
<organism evidence="3 4">
    <name type="scientific">Deinococcus arcticus</name>
    <dbReference type="NCBI Taxonomy" id="2136176"/>
    <lineage>
        <taxon>Bacteria</taxon>
        <taxon>Thermotogati</taxon>
        <taxon>Deinococcota</taxon>
        <taxon>Deinococci</taxon>
        <taxon>Deinococcales</taxon>
        <taxon>Deinococcaceae</taxon>
        <taxon>Deinococcus</taxon>
    </lineage>
</organism>
<keyword evidence="2" id="KW-0732">Signal</keyword>
<evidence type="ECO:0000313" key="3">
    <source>
        <dbReference type="EMBL" id="PTA67404.1"/>
    </source>
</evidence>
<keyword evidence="1" id="KW-0472">Membrane</keyword>
<evidence type="ECO:0000256" key="1">
    <source>
        <dbReference type="SAM" id="Phobius"/>
    </source>
</evidence>
<feature type="transmembrane region" description="Helical" evidence="1">
    <location>
        <begin position="35"/>
        <end position="53"/>
    </location>
</feature>
<keyword evidence="1" id="KW-0812">Transmembrane</keyword>
<dbReference type="RefSeq" id="WP_107138488.1">
    <property type="nucleotide sequence ID" value="NZ_PYSV01000012.1"/>
</dbReference>
<proteinExistence type="predicted"/>
<sequence length="75" mass="8292">MFGRRVPPHIVFLLSLLLAALCGWAAYAALTGGRTVWGVVAALFAVWFVVDAVRSYSWAQNRKQLEAEKAAQSRK</sequence>
<feature type="chain" id="PRO_5015525383" evidence="2">
    <location>
        <begin position="29"/>
        <end position="75"/>
    </location>
</feature>
<evidence type="ECO:0000256" key="2">
    <source>
        <dbReference type="SAM" id="SignalP"/>
    </source>
</evidence>
<keyword evidence="4" id="KW-1185">Reference proteome</keyword>
<name>A0A2T3W6K0_9DEIO</name>
<feature type="signal peptide" evidence="2">
    <location>
        <begin position="1"/>
        <end position="28"/>
    </location>
</feature>